<dbReference type="EMBL" id="BGZK01000304">
    <property type="protein sequence ID" value="GBP35467.1"/>
    <property type="molecule type" value="Genomic_DNA"/>
</dbReference>
<dbReference type="GO" id="GO:0005783">
    <property type="term" value="C:endoplasmic reticulum"/>
    <property type="evidence" value="ECO:0007669"/>
    <property type="project" value="UniProtKB-SubCell"/>
</dbReference>
<keyword evidence="17" id="KW-0539">Nucleus</keyword>
<dbReference type="CDD" id="cd21078">
    <property type="entry name" value="NTD_ZNT9"/>
    <property type="match status" value="1"/>
</dbReference>
<dbReference type="Pfam" id="PF01545">
    <property type="entry name" value="Cation_efflux"/>
    <property type="match status" value="1"/>
</dbReference>
<dbReference type="GO" id="GO:0015297">
    <property type="term" value="F:antiporter activity"/>
    <property type="evidence" value="ECO:0007669"/>
    <property type="project" value="UniProtKB-KW"/>
</dbReference>
<dbReference type="FunFam" id="1.20.1510.10:FF:000004">
    <property type="entry name" value="zinc transporter 9 isoform X1"/>
    <property type="match status" value="1"/>
</dbReference>
<evidence type="ECO:0000256" key="12">
    <source>
        <dbReference type="ARBA" id="ARBA00023015"/>
    </source>
</evidence>
<dbReference type="GO" id="GO:0005634">
    <property type="term" value="C:nucleus"/>
    <property type="evidence" value="ECO:0007669"/>
    <property type="project" value="UniProtKB-SubCell"/>
</dbReference>
<evidence type="ECO:0000256" key="16">
    <source>
        <dbReference type="ARBA" id="ARBA00023163"/>
    </source>
</evidence>
<dbReference type="NCBIfam" id="TIGR01297">
    <property type="entry name" value="CDF"/>
    <property type="match status" value="1"/>
</dbReference>
<comment type="catalytic activity">
    <reaction evidence="21">
        <text>Zn(2+)(in) + 2 H(+)(out) = Zn(2+)(out) + 2 H(+)(in)</text>
        <dbReference type="Rhea" id="RHEA:72627"/>
        <dbReference type="ChEBI" id="CHEBI:15378"/>
        <dbReference type="ChEBI" id="CHEBI:29105"/>
    </reaction>
</comment>
<evidence type="ECO:0000256" key="8">
    <source>
        <dbReference type="ARBA" id="ARBA00022824"/>
    </source>
</evidence>
<reference evidence="25 26" key="1">
    <citation type="journal article" date="2019" name="Commun. Biol.">
        <title>The bagworm genome reveals a unique fibroin gene that provides high tensile strength.</title>
        <authorList>
            <person name="Kono N."/>
            <person name="Nakamura H."/>
            <person name="Ohtoshi R."/>
            <person name="Tomita M."/>
            <person name="Numata K."/>
            <person name="Arakawa K."/>
        </authorList>
    </citation>
    <scope>NUCLEOTIDE SEQUENCE [LARGE SCALE GENOMIC DNA]</scope>
</reference>
<keyword evidence="14" id="KW-0496">Mitochondrion</keyword>
<evidence type="ECO:0000256" key="18">
    <source>
        <dbReference type="ARBA" id="ARBA00033405"/>
    </source>
</evidence>
<dbReference type="InterPro" id="IPR037129">
    <property type="entry name" value="XPA_sf"/>
</dbReference>
<evidence type="ECO:0000256" key="14">
    <source>
        <dbReference type="ARBA" id="ARBA00023128"/>
    </source>
</evidence>
<dbReference type="GO" id="GO:0031966">
    <property type="term" value="C:mitochondrial membrane"/>
    <property type="evidence" value="ECO:0007669"/>
    <property type="project" value="UniProtKB-SubCell"/>
</dbReference>
<dbReference type="InterPro" id="IPR002524">
    <property type="entry name" value="Cation_efflux"/>
</dbReference>
<evidence type="ECO:0000256" key="10">
    <source>
        <dbReference type="ARBA" id="ARBA00022906"/>
    </source>
</evidence>
<evidence type="ECO:0000256" key="5">
    <source>
        <dbReference type="ARBA" id="ARBA00022448"/>
    </source>
</evidence>
<keyword evidence="6" id="KW-0050">Antiport</keyword>
<dbReference type="InterPro" id="IPR009061">
    <property type="entry name" value="DNA-bd_dom_put_sf"/>
</dbReference>
<evidence type="ECO:0000256" key="4">
    <source>
        <dbReference type="ARBA" id="ARBA00008873"/>
    </source>
</evidence>
<dbReference type="GO" id="GO:0008324">
    <property type="term" value="F:monoatomic cation transmembrane transporter activity"/>
    <property type="evidence" value="ECO:0007669"/>
    <property type="project" value="InterPro"/>
</dbReference>
<evidence type="ECO:0000256" key="22">
    <source>
        <dbReference type="SAM" id="Coils"/>
    </source>
</evidence>
<feature type="coiled-coil region" evidence="22">
    <location>
        <begin position="201"/>
        <end position="235"/>
    </location>
</feature>
<feature type="transmembrane region" description="Helical" evidence="23">
    <location>
        <begin position="256"/>
        <end position="277"/>
    </location>
</feature>
<evidence type="ECO:0000256" key="23">
    <source>
        <dbReference type="SAM" id="Phobius"/>
    </source>
</evidence>
<organism evidence="25 26">
    <name type="scientific">Eumeta variegata</name>
    <name type="common">Bagworm moth</name>
    <name type="synonym">Eumeta japonica</name>
    <dbReference type="NCBI Taxonomy" id="151549"/>
    <lineage>
        <taxon>Eukaryota</taxon>
        <taxon>Metazoa</taxon>
        <taxon>Ecdysozoa</taxon>
        <taxon>Arthropoda</taxon>
        <taxon>Hexapoda</taxon>
        <taxon>Insecta</taxon>
        <taxon>Pterygota</taxon>
        <taxon>Neoptera</taxon>
        <taxon>Endopterygota</taxon>
        <taxon>Lepidoptera</taxon>
        <taxon>Glossata</taxon>
        <taxon>Ditrysia</taxon>
        <taxon>Tineoidea</taxon>
        <taxon>Psychidae</taxon>
        <taxon>Oiketicinae</taxon>
        <taxon>Eumeta</taxon>
    </lineage>
</organism>
<evidence type="ECO:0000256" key="9">
    <source>
        <dbReference type="ARBA" id="ARBA00022833"/>
    </source>
</evidence>
<comment type="caution">
    <text evidence="25">The sequence shown here is derived from an EMBL/GenBank/DDBJ whole genome shotgun (WGS) entry which is preliminary data.</text>
</comment>
<keyword evidence="22" id="KW-0175">Coiled coil</keyword>
<evidence type="ECO:0000313" key="26">
    <source>
        <dbReference type="Proteomes" id="UP000299102"/>
    </source>
</evidence>
<evidence type="ECO:0000256" key="11">
    <source>
        <dbReference type="ARBA" id="ARBA00022989"/>
    </source>
</evidence>
<dbReference type="GO" id="GO:0006882">
    <property type="term" value="P:intracellular zinc ion homeostasis"/>
    <property type="evidence" value="ECO:0007669"/>
    <property type="project" value="TreeGrafter"/>
</dbReference>
<evidence type="ECO:0000256" key="1">
    <source>
        <dbReference type="ARBA" id="ARBA00004123"/>
    </source>
</evidence>
<protein>
    <recommendedName>
        <fullName evidence="19">Proton-coupled zinc antiporter SLC30A9, mitochondrial</fullName>
    </recommendedName>
    <alternativeName>
        <fullName evidence="18">Solute carrier family 30 member 9</fullName>
    </alternativeName>
    <alternativeName>
        <fullName evidence="20">Zinc transporter 9</fullName>
    </alternativeName>
</protein>
<name>A0A4C1VB03_EUMVA</name>
<dbReference type="OrthoDB" id="435980at2759"/>
<dbReference type="InterPro" id="IPR040177">
    <property type="entry name" value="SLC30A9"/>
</dbReference>
<comment type="subcellular location">
    <subcellularLocation>
        <location evidence="3">Endoplasmic reticulum</location>
    </subcellularLocation>
    <subcellularLocation>
        <location evidence="2">Mitochondrion membrane</location>
        <topology evidence="2">Multi-pass membrane protein</topology>
    </subcellularLocation>
    <subcellularLocation>
        <location evidence="1">Nucleus</location>
    </subcellularLocation>
</comment>
<dbReference type="SUPFAM" id="SSF161111">
    <property type="entry name" value="Cation efflux protein transmembrane domain-like"/>
    <property type="match status" value="1"/>
</dbReference>
<evidence type="ECO:0000256" key="7">
    <source>
        <dbReference type="ARBA" id="ARBA00022692"/>
    </source>
</evidence>
<evidence type="ECO:0000256" key="15">
    <source>
        <dbReference type="ARBA" id="ARBA00023136"/>
    </source>
</evidence>
<dbReference type="Proteomes" id="UP000299102">
    <property type="component" value="Unassembled WGS sequence"/>
</dbReference>
<evidence type="ECO:0000256" key="2">
    <source>
        <dbReference type="ARBA" id="ARBA00004225"/>
    </source>
</evidence>
<evidence type="ECO:0000256" key="20">
    <source>
        <dbReference type="ARBA" id="ARBA00034922"/>
    </source>
</evidence>
<evidence type="ECO:0000259" key="24">
    <source>
        <dbReference type="Pfam" id="PF01545"/>
    </source>
</evidence>
<feature type="transmembrane region" description="Helical" evidence="23">
    <location>
        <begin position="445"/>
        <end position="467"/>
    </location>
</feature>
<evidence type="ECO:0000256" key="19">
    <source>
        <dbReference type="ARBA" id="ARBA00034845"/>
    </source>
</evidence>
<keyword evidence="7 23" id="KW-0812">Transmembrane</keyword>
<dbReference type="Gene3D" id="1.20.1510.10">
    <property type="entry name" value="Cation efflux protein transmembrane domain"/>
    <property type="match status" value="1"/>
</dbReference>
<accession>A0A4C1VB03</accession>
<feature type="transmembrane region" description="Helical" evidence="23">
    <location>
        <begin position="324"/>
        <end position="347"/>
    </location>
</feature>
<keyword evidence="15 23" id="KW-0472">Membrane</keyword>
<sequence>MFSLPSVVKSLNRGIPKRLHISFKYVHSLRNECPYQLVYRRPKTPIPFCKNRFHYISPLRFFSVSAYYKEKNKNELNENKEIVVDDKNVSKKVYPVSGSEISVKTQTDKNKVVTKVTIEKVQTTAKSSPVKKRLLIDFSASYTERNFITPMRAMTEYLLKQSDLESLPKVLRRSPYESEPPITVYYRKDVEAKAIEVWKSKDALEKELLRRELDRRRYEQDVFTVKRRLRNYRREMSHKKPEDGAAKGLKTRAGRVVLTAIGINFCNFLFKLCAWVYTGSHSLFSESIHSLADTANQLILAYGIHKSVQEADPDHPYGYTNMRYVSSLISGVGIFCVGCGLSFYHGFVGILDPQPLQDFYWAYFVLGGAVVSEGATLMVALNAIKKGAHEANMTLTSYVMRSSDPSVNVVLLEDTAAVAGVTIASTCMALSQYTGNPLYDAVGSLLVGTLLGGVASFIILTNVGALVGRSIPHEQLDEINSVLERDFMIRAIHDVKGIDIGSHLIRYKAEVDFDGRALTRSYLEKHDLNALLEDVKKLETIDDVEAFLLKHGENIVDMVGGEIDRIELKLRAHSSETTEQRERRLQNVRISIARSRRTLYADLNLGAFHYDSNIDYSLHPSIVIGKMDKICMYCSALQFKNEAPRMCCASEKVKLPELHPPPEPLSTLLSADDYAVVIQADKRLIGQHKRQFNAPTIDEVAIVIVGEEFESRDIILYRRSGDVRRVSETHRSYNGLQYPILFYEKMDIISTSK</sequence>
<keyword evidence="9" id="KW-0862">Zinc</keyword>
<evidence type="ECO:0000313" key="25">
    <source>
        <dbReference type="EMBL" id="GBP35467.1"/>
    </source>
</evidence>
<dbReference type="SUPFAM" id="SSF46955">
    <property type="entry name" value="Putative DNA-binding domain"/>
    <property type="match status" value="1"/>
</dbReference>
<dbReference type="InterPro" id="IPR027469">
    <property type="entry name" value="Cation_efflux_TMD_sf"/>
</dbReference>
<keyword evidence="16" id="KW-0804">Transcription</keyword>
<dbReference type="PANTHER" id="PTHR13414:SF9">
    <property type="entry name" value="PROTON-COUPLED ZINC ANTIPORTER SLC30A9, MITOCHONDRIAL"/>
    <property type="match status" value="1"/>
</dbReference>
<keyword evidence="12" id="KW-0805">Transcription regulation</keyword>
<evidence type="ECO:0000256" key="6">
    <source>
        <dbReference type="ARBA" id="ARBA00022449"/>
    </source>
</evidence>
<keyword evidence="11 23" id="KW-1133">Transmembrane helix</keyword>
<dbReference type="Gene3D" id="3.90.530.10">
    <property type="entry name" value="XPA C-terminal domain"/>
    <property type="match status" value="1"/>
</dbReference>
<dbReference type="AlphaFoldDB" id="A0A4C1VB03"/>
<dbReference type="GO" id="GO:0006829">
    <property type="term" value="P:zinc ion transport"/>
    <property type="evidence" value="ECO:0007669"/>
    <property type="project" value="UniProtKB-KW"/>
</dbReference>
<feature type="transmembrane region" description="Helical" evidence="23">
    <location>
        <begin position="359"/>
        <end position="384"/>
    </location>
</feature>
<keyword evidence="13" id="KW-0406">Ion transport</keyword>
<comment type="similarity">
    <text evidence="4">Belongs to the cation diffusion facilitator (CDF) transporter (TC 2.A.4) family. SLC30A subfamily.</text>
</comment>
<evidence type="ECO:0000256" key="13">
    <source>
        <dbReference type="ARBA" id="ARBA00023065"/>
    </source>
</evidence>
<feature type="domain" description="Cation efflux protein transmembrane" evidence="24">
    <location>
        <begin position="258"/>
        <end position="466"/>
    </location>
</feature>
<evidence type="ECO:0000256" key="17">
    <source>
        <dbReference type="ARBA" id="ARBA00023242"/>
    </source>
</evidence>
<evidence type="ECO:0000256" key="3">
    <source>
        <dbReference type="ARBA" id="ARBA00004240"/>
    </source>
</evidence>
<keyword evidence="8" id="KW-0256">Endoplasmic reticulum</keyword>
<evidence type="ECO:0000256" key="21">
    <source>
        <dbReference type="ARBA" id="ARBA00048349"/>
    </source>
</evidence>
<dbReference type="STRING" id="151549.A0A4C1VB03"/>
<keyword evidence="5" id="KW-0813">Transport</keyword>
<dbReference type="InterPro" id="IPR058533">
    <property type="entry name" value="Cation_efflux_TM"/>
</dbReference>
<keyword evidence="26" id="KW-1185">Reference proteome</keyword>
<dbReference type="PANTHER" id="PTHR13414">
    <property type="entry name" value="HUEL-CATION TRANSPORTER"/>
    <property type="match status" value="1"/>
</dbReference>
<proteinExistence type="inferred from homology"/>
<keyword evidence="10" id="KW-0864">Zinc transport</keyword>
<gene>
    <name evidence="25" type="primary">SLC30A9</name>
    <name evidence="25" type="ORF">EVAR_19977_1</name>
</gene>